<keyword evidence="8" id="KW-0007">Acetylation</keyword>
<dbReference type="GO" id="GO:0046872">
    <property type="term" value="F:metal ion binding"/>
    <property type="evidence" value="ECO:0007669"/>
    <property type="project" value="UniProtKB-KW"/>
</dbReference>
<evidence type="ECO:0000256" key="18">
    <source>
        <dbReference type="SAM" id="Coils"/>
    </source>
</evidence>
<evidence type="ECO:0000256" key="11">
    <source>
        <dbReference type="ARBA" id="ARBA00023203"/>
    </source>
</evidence>
<evidence type="ECO:0000256" key="7">
    <source>
        <dbReference type="ARBA" id="ARBA00022833"/>
    </source>
</evidence>
<keyword evidence="11" id="KW-0009">Actin-binding</keyword>
<dbReference type="EMBL" id="JAHHUM010000116">
    <property type="protein sequence ID" value="KAK5622462.1"/>
    <property type="molecule type" value="Genomic_DNA"/>
</dbReference>
<dbReference type="PROSITE" id="PS00478">
    <property type="entry name" value="LIM_DOMAIN_1"/>
    <property type="match status" value="2"/>
</dbReference>
<comment type="similarity">
    <text evidence="3">Belongs to the troponin I family.</text>
</comment>
<dbReference type="PROSITE" id="PS50023">
    <property type="entry name" value="LIM_DOMAIN_2"/>
    <property type="match status" value="2"/>
</dbReference>
<comment type="caution">
    <text evidence="20">The sequence shown here is derived from an EMBL/GenBank/DDBJ whole genome shotgun (WGS) entry which is preliminary data.</text>
</comment>
<sequence>MAPPIEEELSEVSNDLKREILNLARQLEAGDALPDYVAGRIEEIKDALGVIPALFDQDFEQRVIAIFQEALQLVSGNIAPQQHTPGLGRLAFDIPSVVLEDCVLSGLRAPKIAARFGVSTKTTWRRLREIGLRNADLNQVYLMRSWTGWGCEAFLKASSIIVAASLRSSGHDFETSLIVPRWGNSGGGTRWMILEGSTVDNEPGWCPHSLPHLLLIKPNVYLQLGCLLFPPTSSSLLLQNRMPFGGGNKCGCCQKTVYFAEEVQCEGKSWHKSCFLCMVCKKNLDSTTVAVHGDQIYCKSCYGKKYGPKGYGFGGGAGTLSMDTGEGLGIKPEVQAPHRPTNNPNASKFAQKAAGSEVCPRCGKTVYAAEKVIGGGNSWHKGCFRCAKCGKGLESTTLADRDGEIYCKGCYAKSFGPKGFGFVHFPSASVTSKHKGFIETAMLPEKPPERKSKISASRKLMLKSLMVAKAKDELEQEMEEKEEQKAKYLEEKVPSVQATGLSLAELKALCEELHAKLDIVDEERYDIEAKVLHNTREIKDLNIKVLDLRGKFKRPNLRRVRVSADAILRSLLGSKHKVSMDLRANLKSVKKEDAEKEKTVEVSDWRKNVEAMSGMEGRKKMFDAAKGQTQ</sequence>
<evidence type="ECO:0000256" key="2">
    <source>
        <dbReference type="ARBA" id="ARBA00004123"/>
    </source>
</evidence>
<keyword evidence="18" id="KW-0175">Coiled coil</keyword>
<keyword evidence="12" id="KW-0539">Nucleus</keyword>
<keyword evidence="4" id="KW-0597">Phosphoprotein</keyword>
<dbReference type="Proteomes" id="UP001311232">
    <property type="component" value="Unassembled WGS sequence"/>
</dbReference>
<dbReference type="Pfam" id="PF00412">
    <property type="entry name" value="LIM"/>
    <property type="match status" value="2"/>
</dbReference>
<comment type="function">
    <text evidence="1">Troponin I is the inhibitory subunit of troponin, the thin filament regulatory complex which confers calcium-sensitivity to striated muscle actomyosin ATPase activity.</text>
</comment>
<dbReference type="Gene3D" id="1.20.5.350">
    <property type="match status" value="1"/>
</dbReference>
<gene>
    <name evidence="20" type="ORF">CRENBAI_003237</name>
</gene>
<keyword evidence="7 17" id="KW-0862">Zinc</keyword>
<dbReference type="SUPFAM" id="SSF57716">
    <property type="entry name" value="Glucocorticoid receptor-like (DNA-binding domain)"/>
    <property type="match status" value="4"/>
</dbReference>
<evidence type="ECO:0000256" key="16">
    <source>
        <dbReference type="ARBA" id="ARBA00042751"/>
    </source>
</evidence>
<evidence type="ECO:0000313" key="21">
    <source>
        <dbReference type="Proteomes" id="UP001311232"/>
    </source>
</evidence>
<evidence type="ECO:0000256" key="12">
    <source>
        <dbReference type="ARBA" id="ARBA00023242"/>
    </source>
</evidence>
<name>A0AAV9SM07_9TELE</name>
<dbReference type="SMART" id="SM00132">
    <property type="entry name" value="LIM"/>
    <property type="match status" value="2"/>
</dbReference>
<keyword evidence="10" id="KW-0514">Muscle protein</keyword>
<evidence type="ECO:0000256" key="3">
    <source>
        <dbReference type="ARBA" id="ARBA00009930"/>
    </source>
</evidence>
<dbReference type="GO" id="GO:0005634">
    <property type="term" value="C:nucleus"/>
    <property type="evidence" value="ECO:0007669"/>
    <property type="project" value="UniProtKB-SubCell"/>
</dbReference>
<evidence type="ECO:0000259" key="19">
    <source>
        <dbReference type="PROSITE" id="PS50023"/>
    </source>
</evidence>
<organism evidence="20 21">
    <name type="scientific">Crenichthys baileyi</name>
    <name type="common">White River springfish</name>
    <dbReference type="NCBI Taxonomy" id="28760"/>
    <lineage>
        <taxon>Eukaryota</taxon>
        <taxon>Metazoa</taxon>
        <taxon>Chordata</taxon>
        <taxon>Craniata</taxon>
        <taxon>Vertebrata</taxon>
        <taxon>Euteleostomi</taxon>
        <taxon>Actinopterygii</taxon>
        <taxon>Neopterygii</taxon>
        <taxon>Teleostei</taxon>
        <taxon>Neoteleostei</taxon>
        <taxon>Acanthomorphata</taxon>
        <taxon>Ovalentaria</taxon>
        <taxon>Atherinomorphae</taxon>
        <taxon>Cyprinodontiformes</taxon>
        <taxon>Goodeidae</taxon>
        <taxon>Crenichthys</taxon>
    </lineage>
</organism>
<dbReference type="SUPFAM" id="SSF90250">
    <property type="entry name" value="Troponin coil-coiled subunits"/>
    <property type="match status" value="1"/>
</dbReference>
<dbReference type="FunFam" id="2.10.110.10:FF:000124">
    <property type="entry name" value="Cysteine and glycine-rich protein 1a"/>
    <property type="match status" value="1"/>
</dbReference>
<evidence type="ECO:0000256" key="17">
    <source>
        <dbReference type="PROSITE-ProRule" id="PRU00125"/>
    </source>
</evidence>
<evidence type="ECO:0000256" key="15">
    <source>
        <dbReference type="ARBA" id="ARBA00040500"/>
    </source>
</evidence>
<dbReference type="GO" id="GO:0030036">
    <property type="term" value="P:actin cytoskeleton organization"/>
    <property type="evidence" value="ECO:0007669"/>
    <property type="project" value="TreeGrafter"/>
</dbReference>
<dbReference type="GO" id="GO:0005861">
    <property type="term" value="C:troponin complex"/>
    <property type="evidence" value="ECO:0007669"/>
    <property type="project" value="InterPro"/>
</dbReference>
<dbReference type="Gene3D" id="6.10.250.180">
    <property type="match status" value="1"/>
</dbReference>
<protein>
    <recommendedName>
        <fullName evidence="15">Cysteine and glycine-rich protein 1</fullName>
    </recommendedName>
    <alternativeName>
        <fullName evidence="16">Cysteine-rich protein 1</fullName>
    </alternativeName>
</protein>
<evidence type="ECO:0000256" key="9">
    <source>
        <dbReference type="ARBA" id="ARBA00023038"/>
    </source>
</evidence>
<dbReference type="GO" id="GO:0003779">
    <property type="term" value="F:actin binding"/>
    <property type="evidence" value="ECO:0007669"/>
    <property type="project" value="UniProtKB-KW"/>
</dbReference>
<proteinExistence type="inferred from homology"/>
<dbReference type="InterPro" id="IPR001978">
    <property type="entry name" value="Troponin"/>
</dbReference>
<dbReference type="PANTHER" id="PTHR24215">
    <property type="entry name" value="RHO-GTPASE-ACTIVATING PROTEIN LRG1"/>
    <property type="match status" value="1"/>
</dbReference>
<feature type="coiled-coil region" evidence="18">
    <location>
        <begin position="464"/>
        <end position="523"/>
    </location>
</feature>
<comment type="subunit">
    <text evidence="14">Interacts with ASCC1; ASCC2 and TRIP4.</text>
</comment>
<keyword evidence="5 17" id="KW-0479">Metal-binding</keyword>
<dbReference type="Gene3D" id="2.10.110.10">
    <property type="entry name" value="Cysteine Rich Protein"/>
    <property type="match status" value="2"/>
</dbReference>
<dbReference type="PANTHER" id="PTHR24215:SF23">
    <property type="entry name" value="CYSTEINE AND GLYCINE-RICH PROTEIN 1"/>
    <property type="match status" value="1"/>
</dbReference>
<feature type="domain" description="LIM zinc-binding" evidence="19">
    <location>
        <begin position="248"/>
        <end position="308"/>
    </location>
</feature>
<evidence type="ECO:0000256" key="13">
    <source>
        <dbReference type="ARBA" id="ARBA00037596"/>
    </source>
</evidence>
<keyword evidence="21" id="KW-1185">Reference proteome</keyword>
<evidence type="ECO:0000256" key="5">
    <source>
        <dbReference type="ARBA" id="ARBA00022723"/>
    </source>
</evidence>
<keyword evidence="9 17" id="KW-0440">LIM domain</keyword>
<evidence type="ECO:0000256" key="4">
    <source>
        <dbReference type="ARBA" id="ARBA00022553"/>
    </source>
</evidence>
<keyword evidence="6" id="KW-0677">Repeat</keyword>
<reference evidence="20 21" key="1">
    <citation type="submission" date="2021-06" db="EMBL/GenBank/DDBJ databases">
        <authorList>
            <person name="Palmer J.M."/>
        </authorList>
    </citation>
    <scope>NUCLEOTIDE SEQUENCE [LARGE SCALE GENOMIC DNA]</scope>
    <source>
        <strain evidence="20 21">MEX-2019</strain>
        <tissue evidence="20">Muscle</tissue>
    </source>
</reference>
<evidence type="ECO:0000313" key="20">
    <source>
        <dbReference type="EMBL" id="KAK5622462.1"/>
    </source>
</evidence>
<dbReference type="FunFam" id="1.20.5.350:FF:000002">
    <property type="entry name" value="troponin I, fast skeletal muscle"/>
    <property type="match status" value="1"/>
</dbReference>
<dbReference type="CDD" id="cd09479">
    <property type="entry name" value="LIM1_CRP1"/>
    <property type="match status" value="1"/>
</dbReference>
<comment type="subcellular location">
    <subcellularLocation>
        <location evidence="2">Nucleus</location>
    </subcellularLocation>
</comment>
<evidence type="ECO:0000256" key="6">
    <source>
        <dbReference type="ARBA" id="ARBA00022737"/>
    </source>
</evidence>
<feature type="domain" description="LIM zinc-binding" evidence="19">
    <location>
        <begin position="357"/>
        <end position="417"/>
    </location>
</feature>
<dbReference type="InterPro" id="IPR038077">
    <property type="entry name" value="Troponin_sf"/>
</dbReference>
<evidence type="ECO:0000256" key="10">
    <source>
        <dbReference type="ARBA" id="ARBA00023179"/>
    </source>
</evidence>
<comment type="function">
    <text evidence="13">Could play a role in neuronal development.</text>
</comment>
<evidence type="ECO:0000256" key="14">
    <source>
        <dbReference type="ARBA" id="ARBA00038811"/>
    </source>
</evidence>
<evidence type="ECO:0000256" key="1">
    <source>
        <dbReference type="ARBA" id="ARBA00001988"/>
    </source>
</evidence>
<dbReference type="FunFam" id="2.10.110.10:FF:000001">
    <property type="entry name" value="Cysteine and glycine-rich protein 1"/>
    <property type="match status" value="1"/>
</dbReference>
<dbReference type="AlphaFoldDB" id="A0AAV9SM07"/>
<evidence type="ECO:0000256" key="8">
    <source>
        <dbReference type="ARBA" id="ARBA00022990"/>
    </source>
</evidence>
<dbReference type="InterPro" id="IPR001781">
    <property type="entry name" value="Znf_LIM"/>
</dbReference>
<dbReference type="Pfam" id="PF00992">
    <property type="entry name" value="Troponin"/>
    <property type="match status" value="1"/>
</dbReference>
<accession>A0AAV9SM07</accession>
<dbReference type="CDD" id="cd09403">
    <property type="entry name" value="LIM2_CRP"/>
    <property type="match status" value="1"/>
</dbReference>